<keyword evidence="4" id="KW-1185">Reference proteome</keyword>
<proteinExistence type="predicted"/>
<comment type="caution">
    <text evidence="3">The sequence shown here is derived from an EMBL/GenBank/DDBJ whole genome shotgun (WGS) entry which is preliminary data.</text>
</comment>
<protein>
    <submittedName>
        <fullName evidence="3">Uncharacterized protein</fullName>
    </submittedName>
</protein>
<evidence type="ECO:0000313" key="3">
    <source>
        <dbReference type="EMBL" id="MBC3883752.1"/>
    </source>
</evidence>
<gene>
    <name evidence="3" type="ORF">H8K27_01265</name>
</gene>
<accession>A0ABR6YIL9</accession>
<evidence type="ECO:0000256" key="1">
    <source>
        <dbReference type="SAM" id="MobiDB-lite"/>
    </source>
</evidence>
<name>A0ABR6YIL9_9BURK</name>
<reference evidence="3 4" key="1">
    <citation type="submission" date="2020-08" db="EMBL/GenBank/DDBJ databases">
        <title>Novel species isolated from subtropical streams in China.</title>
        <authorList>
            <person name="Lu H."/>
        </authorList>
    </citation>
    <scope>NUCLEOTIDE SEQUENCE [LARGE SCALE GENOMIC DNA]</scope>
    <source>
        <strain evidence="3 4">FT31W</strain>
    </source>
</reference>
<feature type="region of interest" description="Disordered" evidence="1">
    <location>
        <begin position="63"/>
        <end position="95"/>
    </location>
</feature>
<evidence type="ECO:0000313" key="4">
    <source>
        <dbReference type="Proteomes" id="UP000613113"/>
    </source>
</evidence>
<sequence>MTIRLAMRTSPAHIPVARTASILAVAALHLGFVILIIQQSSWFRPADKQAAIHYLQLLPLTPDTPHNKPAPSLAPQQATSGVTPRISRRQPVTPPPAVAMQSMNIPAPASSASPQEAALPGQAPALDLDSLKRSALAIDRQRQPGTIEQIQQSHRRDESLEKQLADGTRKAERKDCLKAYSGIGLLGLIPLAVSTVVDTGCKW</sequence>
<feature type="transmembrane region" description="Helical" evidence="2">
    <location>
        <begin position="20"/>
        <end position="37"/>
    </location>
</feature>
<keyword evidence="2" id="KW-1133">Transmembrane helix</keyword>
<feature type="region of interest" description="Disordered" evidence="1">
    <location>
        <begin position="146"/>
        <end position="170"/>
    </location>
</feature>
<keyword evidence="2" id="KW-0812">Transmembrane</keyword>
<dbReference type="Proteomes" id="UP000613113">
    <property type="component" value="Unassembled WGS sequence"/>
</dbReference>
<dbReference type="EMBL" id="JACOGC010000001">
    <property type="protein sequence ID" value="MBC3883752.1"/>
    <property type="molecule type" value="Genomic_DNA"/>
</dbReference>
<feature type="compositionally biased region" description="Basic and acidic residues" evidence="1">
    <location>
        <begin position="154"/>
        <end position="170"/>
    </location>
</feature>
<keyword evidence="2" id="KW-0472">Membrane</keyword>
<evidence type="ECO:0000256" key="2">
    <source>
        <dbReference type="SAM" id="Phobius"/>
    </source>
</evidence>
<organism evidence="3 4">
    <name type="scientific">Undibacterium griseum</name>
    <dbReference type="NCBI Taxonomy" id="2762295"/>
    <lineage>
        <taxon>Bacteria</taxon>
        <taxon>Pseudomonadati</taxon>
        <taxon>Pseudomonadota</taxon>
        <taxon>Betaproteobacteria</taxon>
        <taxon>Burkholderiales</taxon>
        <taxon>Oxalobacteraceae</taxon>
        <taxon>Undibacterium</taxon>
    </lineage>
</organism>
<dbReference type="RefSeq" id="WP_186861425.1">
    <property type="nucleotide sequence ID" value="NZ_JACOGC010000001.1"/>
</dbReference>